<dbReference type="EMBL" id="DSJL01000010">
    <property type="protein sequence ID" value="HEF64948.1"/>
    <property type="molecule type" value="Genomic_DNA"/>
</dbReference>
<gene>
    <name evidence="1" type="ORF">ENP47_05050</name>
</gene>
<accession>A0A7C1JUL0</accession>
<proteinExistence type="predicted"/>
<evidence type="ECO:0000313" key="1">
    <source>
        <dbReference type="EMBL" id="HEF64948.1"/>
    </source>
</evidence>
<dbReference type="PANTHER" id="PTHR43044">
    <property type="match status" value="1"/>
</dbReference>
<reference evidence="1" key="1">
    <citation type="journal article" date="2020" name="mSystems">
        <title>Genome- and Community-Level Interaction Insights into Carbon Utilization and Element Cycling Functions of Hydrothermarchaeota in Hydrothermal Sediment.</title>
        <authorList>
            <person name="Zhou Z."/>
            <person name="Liu Y."/>
            <person name="Xu W."/>
            <person name="Pan J."/>
            <person name="Luo Z.H."/>
            <person name="Li M."/>
        </authorList>
    </citation>
    <scope>NUCLEOTIDE SEQUENCE [LARGE SCALE GENOMIC DNA]</scope>
    <source>
        <strain evidence="1">SpSt-222</strain>
    </source>
</reference>
<comment type="caution">
    <text evidence="1">The sequence shown here is derived from an EMBL/GenBank/DDBJ whole genome shotgun (WGS) entry which is preliminary data.</text>
</comment>
<dbReference type="AlphaFoldDB" id="A0A7C1JUL0"/>
<name>A0A7C1JUL0_THERO</name>
<sequence>MATHGHAHGHELQRTWELTPSDVLGSALGWLREVGRRLRTPLLICLVLFVIGIVAIVAAPLRQGFANRQAWTYVAAAFLYLMSTAAAAPALSTALRVARSHWRRPVNRASEIWGVTLIIPFLLYLLLLPTFPGTEDRLSIWFGWPLSPWLWGAILMLTLTGAGYLFAWFSSLPDLALVRDHGAPAQRGLAAWLSRGWVGSHRQWRIYEKVVNNIGVLYVLIYVPVMTVLSSDFIIALIPGYFTAVFPAYFTITSFQAGIALTIVTMAVLRRWGGQADYLGREQFWALGKLLLAFSLLWFYFWWSEFIIFWYGRTPREISVLKLLMAETYRWPFVLSFAMNFALPLLILMWNPIRRSIAGPTVVATIVLLGNLIDRIRLTSAAFSQPDSALMGNAHELHEIPAAYVPGISDLLILVGMLAGALMLVLWAVRYLPFPSVAEVVGGLWLRAHKPFKHARLIVVGKPE</sequence>
<protein>
    <submittedName>
        <fullName evidence="1">Uncharacterized protein</fullName>
    </submittedName>
</protein>
<dbReference type="PANTHER" id="PTHR43044:SF1">
    <property type="entry name" value="QUINOL:CYTOCHROME C OXIDOREDUCTASE QUINONE-BINDING SUBUNIT 2"/>
    <property type="match status" value="1"/>
</dbReference>
<organism evidence="1">
    <name type="scientific">Thermomicrobium roseum</name>
    <dbReference type="NCBI Taxonomy" id="500"/>
    <lineage>
        <taxon>Bacteria</taxon>
        <taxon>Pseudomonadati</taxon>
        <taxon>Thermomicrobiota</taxon>
        <taxon>Thermomicrobia</taxon>
        <taxon>Thermomicrobiales</taxon>
        <taxon>Thermomicrobiaceae</taxon>
        <taxon>Thermomicrobium</taxon>
    </lineage>
</organism>